<accession>B6Z5U9</accession>
<evidence type="ECO:0000313" key="10">
    <source>
        <dbReference type="EMBL" id="ACH41150.1"/>
    </source>
</evidence>
<comment type="function">
    <text evidence="9">Core subunit of the mitochondrial membrane respiratory chain NADH dehydrogenase (Complex I) which catalyzes electron transfer from NADH through the respiratory chain, using ubiquinone as an electron acceptor. Essential for the catalytic activity of complex I.</text>
</comment>
<geneLocation type="mitochondrion" evidence="10"/>
<evidence type="ECO:0000256" key="7">
    <source>
        <dbReference type="ARBA" id="ARBA00023136"/>
    </source>
</evidence>
<dbReference type="PANTHER" id="PTHR11058:SF9">
    <property type="entry name" value="NADH-UBIQUINONE OXIDOREDUCTASE CHAIN 3"/>
    <property type="match status" value="1"/>
</dbReference>
<dbReference type="PANTHER" id="PTHR11058">
    <property type="entry name" value="NADH-UBIQUINONE OXIDOREDUCTASE CHAIN 3"/>
    <property type="match status" value="1"/>
</dbReference>
<dbReference type="EC" id="7.1.1.2" evidence="9"/>
<sequence length="112" mass="13440">MKFTLFVFSSFILVLLFYNLVYFLFFRFEGFNIWSPFECGFNNNFFGNNPMSYQFFVIGVLFLIFDVEIALIIPFSVEKWIDKNMNSMIIFLLILIFGVAYEWKSGKIQWLK</sequence>
<evidence type="ECO:0000256" key="8">
    <source>
        <dbReference type="ARBA" id="ARBA00049551"/>
    </source>
</evidence>
<dbReference type="RefSeq" id="YP_002317277.1">
    <property type="nucleotide sequence ID" value="NC_011574.1"/>
</dbReference>
<dbReference type="GO" id="GO:0008137">
    <property type="term" value="F:NADH dehydrogenase (ubiquinone) activity"/>
    <property type="evidence" value="ECO:0007669"/>
    <property type="project" value="UniProtKB-UniRule"/>
</dbReference>
<keyword evidence="9" id="KW-0249">Electron transport</keyword>
<comment type="catalytic activity">
    <reaction evidence="8 9">
        <text>a ubiquinone + NADH + 5 H(+)(in) = a ubiquinol + NAD(+) + 4 H(+)(out)</text>
        <dbReference type="Rhea" id="RHEA:29091"/>
        <dbReference type="Rhea" id="RHEA-COMP:9565"/>
        <dbReference type="Rhea" id="RHEA-COMP:9566"/>
        <dbReference type="ChEBI" id="CHEBI:15378"/>
        <dbReference type="ChEBI" id="CHEBI:16389"/>
        <dbReference type="ChEBI" id="CHEBI:17976"/>
        <dbReference type="ChEBI" id="CHEBI:57540"/>
        <dbReference type="ChEBI" id="CHEBI:57945"/>
        <dbReference type="EC" id="7.1.1.2"/>
    </reaction>
</comment>
<dbReference type="Pfam" id="PF00507">
    <property type="entry name" value="Oxidored_q4"/>
    <property type="match status" value="1"/>
</dbReference>
<keyword evidence="4 9" id="KW-0813">Transport</keyword>
<name>B6Z5U9_9ACAR</name>
<evidence type="ECO:0000256" key="1">
    <source>
        <dbReference type="ARBA" id="ARBA00004370"/>
    </source>
</evidence>
<evidence type="ECO:0000256" key="2">
    <source>
        <dbReference type="ARBA" id="ARBA00008472"/>
    </source>
</evidence>
<feature type="transmembrane region" description="Helical" evidence="9">
    <location>
        <begin position="53"/>
        <end position="73"/>
    </location>
</feature>
<reference evidence="10" key="1">
    <citation type="journal article" date="2008" name="BMC Genomics">
        <title>The complete mitochondrial genome of the sexual oribatid mite Steganacarus magnus: genome rearrangements and loss of tRNAs.</title>
        <authorList>
            <person name="Domes K."/>
            <person name="Maraun M."/>
            <person name="Scheu S."/>
            <person name="Cameron S.L."/>
        </authorList>
    </citation>
    <scope>NUCLEOTIDE SEQUENCE</scope>
</reference>
<dbReference type="GO" id="GO:0031966">
    <property type="term" value="C:mitochondrial membrane"/>
    <property type="evidence" value="ECO:0007669"/>
    <property type="project" value="UniProtKB-SubCell"/>
</dbReference>
<dbReference type="GeneID" id="7042812"/>
<dbReference type="EMBL" id="EU935607">
    <property type="protein sequence ID" value="ACH41150.1"/>
    <property type="molecule type" value="Genomic_DNA"/>
</dbReference>
<dbReference type="GO" id="GO:0030964">
    <property type="term" value="C:NADH dehydrogenase complex"/>
    <property type="evidence" value="ECO:0007669"/>
    <property type="project" value="TreeGrafter"/>
</dbReference>
<keyword evidence="9" id="KW-1278">Translocase</keyword>
<dbReference type="InterPro" id="IPR000440">
    <property type="entry name" value="NADH_UbQ/plastoQ_OxRdtase_su3"/>
</dbReference>
<dbReference type="AlphaFoldDB" id="B6Z5U9"/>
<feature type="transmembrane region" description="Helical" evidence="9">
    <location>
        <begin position="6"/>
        <end position="25"/>
    </location>
</feature>
<keyword evidence="9 10" id="KW-0496">Mitochondrion</keyword>
<evidence type="ECO:0000256" key="6">
    <source>
        <dbReference type="ARBA" id="ARBA00022989"/>
    </source>
</evidence>
<evidence type="ECO:0000256" key="4">
    <source>
        <dbReference type="ARBA" id="ARBA00022448"/>
    </source>
</evidence>
<proteinExistence type="inferred from homology"/>
<keyword evidence="9" id="KW-0520">NAD</keyword>
<keyword evidence="5 9" id="KW-0812">Transmembrane</keyword>
<dbReference type="CTD" id="4537"/>
<comment type="similarity">
    <text evidence="2 9">Belongs to the complex I subunit 3 family.</text>
</comment>
<dbReference type="InterPro" id="IPR038430">
    <property type="entry name" value="NDAH_ubi_oxred_su3_sf"/>
</dbReference>
<protein>
    <recommendedName>
        <fullName evidence="3 9">NADH-ubiquinone oxidoreductase chain 3</fullName>
        <ecNumber evidence="9">7.1.1.2</ecNumber>
    </recommendedName>
</protein>
<keyword evidence="7 9" id="KW-0472">Membrane</keyword>
<feature type="transmembrane region" description="Helical" evidence="9">
    <location>
        <begin position="85"/>
        <end position="103"/>
    </location>
</feature>
<dbReference type="Gene3D" id="1.20.58.1610">
    <property type="entry name" value="NADH:ubiquinone/plastoquinone oxidoreductase, chain 3"/>
    <property type="match status" value="1"/>
</dbReference>
<gene>
    <name evidence="10" type="primary">ND3</name>
</gene>
<keyword evidence="9" id="KW-0679">Respiratory chain</keyword>
<keyword evidence="6 9" id="KW-1133">Transmembrane helix</keyword>
<evidence type="ECO:0000256" key="5">
    <source>
        <dbReference type="ARBA" id="ARBA00022692"/>
    </source>
</evidence>
<organism evidence="10">
    <name type="scientific">Steganacarus magnus</name>
    <dbReference type="NCBI Taxonomy" id="52000"/>
    <lineage>
        <taxon>Eukaryota</taxon>
        <taxon>Metazoa</taxon>
        <taxon>Ecdysozoa</taxon>
        <taxon>Arthropoda</taxon>
        <taxon>Chelicerata</taxon>
        <taxon>Arachnida</taxon>
        <taxon>Acari</taxon>
        <taxon>Acariformes</taxon>
        <taxon>Sarcoptiformes</taxon>
        <taxon>Oribatida</taxon>
        <taxon>Mixonomata</taxon>
        <taxon>Phthiracaroidea</taxon>
        <taxon>Steganacaridae</taxon>
        <taxon>Steganacarus</taxon>
    </lineage>
</organism>
<evidence type="ECO:0000256" key="9">
    <source>
        <dbReference type="RuleBase" id="RU003640"/>
    </source>
</evidence>
<comment type="subcellular location">
    <subcellularLocation>
        <location evidence="1">Membrane</location>
    </subcellularLocation>
    <subcellularLocation>
        <location evidence="9">Mitochondrion membrane</location>
        <topology evidence="9">Multi-pass membrane protein</topology>
    </subcellularLocation>
</comment>
<evidence type="ECO:0000256" key="3">
    <source>
        <dbReference type="ARBA" id="ARBA00021007"/>
    </source>
</evidence>
<keyword evidence="9" id="KW-0830">Ubiquinone</keyword>